<dbReference type="AlphaFoldDB" id="A0A391NRT7"/>
<gene>
    <name evidence="1" type="ORF">KIPB_000921</name>
</gene>
<proteinExistence type="predicted"/>
<accession>A0A391NRT7</accession>
<protein>
    <recommendedName>
        <fullName evidence="3">PH domain-containing protein</fullName>
    </recommendedName>
</protein>
<keyword evidence="2" id="KW-1185">Reference proteome</keyword>
<dbReference type="Proteomes" id="UP000265618">
    <property type="component" value="Unassembled WGS sequence"/>
</dbReference>
<dbReference type="InterPro" id="IPR036770">
    <property type="entry name" value="Ankyrin_rpt-contain_sf"/>
</dbReference>
<organism evidence="1 2">
    <name type="scientific">Kipferlia bialata</name>
    <dbReference type="NCBI Taxonomy" id="797122"/>
    <lineage>
        <taxon>Eukaryota</taxon>
        <taxon>Metamonada</taxon>
        <taxon>Carpediemonas-like organisms</taxon>
        <taxon>Kipferlia</taxon>
    </lineage>
</organism>
<dbReference type="SUPFAM" id="SSF48403">
    <property type="entry name" value="Ankyrin repeat"/>
    <property type="match status" value="1"/>
</dbReference>
<comment type="caution">
    <text evidence="1">The sequence shown here is derived from an EMBL/GenBank/DDBJ whole genome shotgun (WGS) entry which is preliminary data.</text>
</comment>
<evidence type="ECO:0008006" key="3">
    <source>
        <dbReference type="Google" id="ProtNLM"/>
    </source>
</evidence>
<sequence length="374" mass="42371">MVEYTAQQLEALDSVVLFEGEGLKAGVLGLVKNERYFTITLKEIRWSIKRGEPPVRAISWKDTVSFSICTWKELFGRPVTLFMKTKVRNNKEYLLAMPDEKTAKRWEGAMTAGRDAYNLFKKVPFPDDIREWPIPLFYGLAGSPSLYSLKTTMKDREIASAHTPDGRSLVYLACQYCVPSTVQCLALNFAPHVDPNEYGPDGKAPIHLCVEDKHNWCLTRLLGWSDVVYDRLDANGNDLVALVMEEGDTDVIQTVKKQLIHAYNERFPLRQVEMNVNGRLVTVEQPDPEPVEDRPEVGLCGKCARQFRGCCVRCSRYIPVRGYGWAWACNSCEGNSDTCGRCDGSIDDMDTAVRAKVCRRCKRKSDQCSRCTHD</sequence>
<name>A0A391NRT7_9EUKA</name>
<dbReference type="Gene3D" id="1.25.40.20">
    <property type="entry name" value="Ankyrin repeat-containing domain"/>
    <property type="match status" value="1"/>
</dbReference>
<evidence type="ECO:0000313" key="1">
    <source>
        <dbReference type="EMBL" id="GCA62058.1"/>
    </source>
</evidence>
<reference evidence="1 2" key="1">
    <citation type="journal article" date="2018" name="PLoS ONE">
        <title>The draft genome of Kipferlia bialata reveals reductive genome evolution in fornicate parasites.</title>
        <authorList>
            <person name="Tanifuji G."/>
            <person name="Takabayashi S."/>
            <person name="Kume K."/>
            <person name="Takagi M."/>
            <person name="Nakayama T."/>
            <person name="Kamikawa R."/>
            <person name="Inagaki Y."/>
            <person name="Hashimoto T."/>
        </authorList>
    </citation>
    <scope>NUCLEOTIDE SEQUENCE [LARGE SCALE GENOMIC DNA]</scope>
    <source>
        <strain evidence="1">NY0173</strain>
    </source>
</reference>
<evidence type="ECO:0000313" key="2">
    <source>
        <dbReference type="Proteomes" id="UP000265618"/>
    </source>
</evidence>
<dbReference type="EMBL" id="BDIP01000116">
    <property type="protein sequence ID" value="GCA62058.1"/>
    <property type="molecule type" value="Genomic_DNA"/>
</dbReference>